<dbReference type="Proteomes" id="UP001165186">
    <property type="component" value="Unassembled WGS sequence"/>
</dbReference>
<evidence type="ECO:0000313" key="1">
    <source>
        <dbReference type="EMBL" id="GME22662.1"/>
    </source>
</evidence>
<protein>
    <submittedName>
        <fullName evidence="1">Uncharacterized protein</fullName>
    </submittedName>
</protein>
<proteinExistence type="predicted"/>
<evidence type="ECO:0000313" key="2">
    <source>
        <dbReference type="Proteomes" id="UP001165186"/>
    </source>
</evidence>
<name>A0ACB5RQ63_9PEZI</name>
<reference evidence="1" key="1">
    <citation type="submission" date="2024-09" db="EMBL/GenBank/DDBJ databases">
        <title>Draft Genome Sequences of Neofusicoccum parvum.</title>
        <authorList>
            <person name="Ashida A."/>
            <person name="Camagna M."/>
            <person name="Tanaka A."/>
            <person name="Takemoto D."/>
        </authorList>
    </citation>
    <scope>NUCLEOTIDE SEQUENCE</scope>
    <source>
        <strain evidence="1">PPO83</strain>
    </source>
</reference>
<dbReference type="EMBL" id="BSXG01000003">
    <property type="protein sequence ID" value="GME22662.1"/>
    <property type="molecule type" value="Genomic_DNA"/>
</dbReference>
<sequence length="672" mass="73224">MSNPTPRRRASTAQSDTQQHPVHPTMQQAPQPFLPPNGYLSLGQVYGPQPGVLQATMPPPAYRRCNFTTGYSGNPSHLYGDLSNGHNPTYQAQDLQYELAMMSAAEQRRIDNDLRYRLGDCSGLVSEKSPGFGHDAAFDHVNRTGRMTQDQLDYFIRRSYDEDMLHHRRGSASETARRLGPTRTARMPQNTEASTTAAPTRANRFAAANPSADSGKQPPSLAERTSRPAHHHTADRELFVKRISPTSGLIPEKGDTPGKKSPNCKGEQSGMMNEARYSVQTTGPKRDAPQASHHPASREFSMHMEETYSDLQKELVATKNVLRTIKEQLASTKIANCTHKEHQTYVPAARDSTAPKADTGTTDRIKAALENLNARNKVLASRNRAQQSQVDKVSITVPDKSPHWIKESVKTGMASSNAETFYDGRSMDSDSSASEFSPIDTPAVTPPAAKVVPDNKPAYSHGIPTSATKKYSSSCATKPATKPAPFAMSQPCRDNTSLPAGKLLWAQVIKPAAKSAPVAYTGSDHDYMIMQMKKLASDKTDQPAVPKGSATSTAAPASQPIPVAAKDTAGCPTTDTPFEDIAFAIDMHSFPDIVVAALGDIGCANLAEFWALPDTEKHREEQFVLIEALMMESMCGLRRHYTRGDAEGREKIKKTLQWLLEAAGVVGAVSRE</sequence>
<comment type="caution">
    <text evidence="1">The sequence shown here is derived from an EMBL/GenBank/DDBJ whole genome shotgun (WGS) entry which is preliminary data.</text>
</comment>
<gene>
    <name evidence="1" type="primary">g2406</name>
    <name evidence="1" type="ORF">NpPPO83_00002406</name>
</gene>
<keyword evidence="2" id="KW-1185">Reference proteome</keyword>
<accession>A0ACB5RQ63</accession>
<organism evidence="1 2">
    <name type="scientific">Neofusicoccum parvum</name>
    <dbReference type="NCBI Taxonomy" id="310453"/>
    <lineage>
        <taxon>Eukaryota</taxon>
        <taxon>Fungi</taxon>
        <taxon>Dikarya</taxon>
        <taxon>Ascomycota</taxon>
        <taxon>Pezizomycotina</taxon>
        <taxon>Dothideomycetes</taxon>
        <taxon>Dothideomycetes incertae sedis</taxon>
        <taxon>Botryosphaeriales</taxon>
        <taxon>Botryosphaeriaceae</taxon>
        <taxon>Neofusicoccum</taxon>
    </lineage>
</organism>